<dbReference type="Ensembl" id="ENSLLET00000036771.1">
    <property type="protein sequence ID" value="ENSLLEP00000035424.1"/>
    <property type="gene ID" value="ENSLLEG00000022417.1"/>
</dbReference>
<keyword evidence="10" id="KW-1135">Mitochondrion nucleoid</keyword>
<evidence type="ECO:0000256" key="5">
    <source>
        <dbReference type="ARBA" id="ARBA00023015"/>
    </source>
</evidence>
<evidence type="ECO:0000256" key="3">
    <source>
        <dbReference type="ARBA" id="ARBA00022737"/>
    </source>
</evidence>
<dbReference type="InterPro" id="IPR036910">
    <property type="entry name" value="HMG_box_dom_sf"/>
</dbReference>
<keyword evidence="6 14" id="KW-0238">DNA-binding</keyword>
<dbReference type="GO" id="GO:0042645">
    <property type="term" value="C:mitochondrial nucleoid"/>
    <property type="evidence" value="ECO:0007669"/>
    <property type="project" value="UniProtKB-SubCell"/>
</dbReference>
<keyword evidence="9" id="KW-0804">Transcription</keyword>
<accession>A0A8C5WFZ0</accession>
<dbReference type="GO" id="GO:0003677">
    <property type="term" value="F:DNA binding"/>
    <property type="evidence" value="ECO:0007669"/>
    <property type="project" value="UniProtKB-UniRule"/>
</dbReference>
<keyword evidence="14" id="KW-0539">Nucleus</keyword>
<comment type="subcellular location">
    <subcellularLocation>
        <location evidence="1">Mitochondrion matrix</location>
        <location evidence="1">Mitochondrion nucleoid</location>
    </subcellularLocation>
</comment>
<dbReference type="InterPro" id="IPR009071">
    <property type="entry name" value="HMG_box_dom"/>
</dbReference>
<reference evidence="17" key="1">
    <citation type="submission" date="2025-08" db="UniProtKB">
        <authorList>
            <consortium name="Ensembl"/>
        </authorList>
    </citation>
    <scope>IDENTIFICATION</scope>
</reference>
<proteinExistence type="predicted"/>
<organism evidence="17 18">
    <name type="scientific">Leptobrachium leishanense</name>
    <name type="common">Leishan spiny toad</name>
    <dbReference type="NCBI Taxonomy" id="445787"/>
    <lineage>
        <taxon>Eukaryota</taxon>
        <taxon>Metazoa</taxon>
        <taxon>Chordata</taxon>
        <taxon>Craniata</taxon>
        <taxon>Vertebrata</taxon>
        <taxon>Euteleostomi</taxon>
        <taxon>Amphibia</taxon>
        <taxon>Batrachia</taxon>
        <taxon>Anura</taxon>
        <taxon>Pelobatoidea</taxon>
        <taxon>Megophryidae</taxon>
        <taxon>Leptobrachium</taxon>
    </lineage>
</organism>
<dbReference type="PANTHER" id="PTHR48112:SF36">
    <property type="entry name" value="TRANSCRIPTION FACTOR A, MITOCHONDRIAL"/>
    <property type="match status" value="1"/>
</dbReference>
<evidence type="ECO:0000256" key="4">
    <source>
        <dbReference type="ARBA" id="ARBA00022946"/>
    </source>
</evidence>
<evidence type="ECO:0000256" key="8">
    <source>
        <dbReference type="ARBA" id="ARBA00023159"/>
    </source>
</evidence>
<keyword evidence="8" id="KW-0010">Activator</keyword>
<feature type="compositionally biased region" description="Basic residues" evidence="15">
    <location>
        <begin position="244"/>
        <end position="254"/>
    </location>
</feature>
<keyword evidence="5" id="KW-0805">Transcription regulation</keyword>
<comment type="function">
    <text evidence="12">Binds to the mitochondrial light strand promoter and functions in mitochondrial transcription regulation. Component of the mitochondrial transcription initiation complex, composed at least of TFB2M, TFAM and POLRMT that is required for basal transcription of mitochondrial DNA. In this complex, TFAM recruits POLRMT to a specific promoter whereas TFB2M induces structural changes in POLRMT to enable promoter opening and trapping of the DNA non-template strand. Required for accurate and efficient promoter recognition by the mitochondrial RNA polymerase. Promotes transcription initiation from the HSP1 and the light strand promoter by binding immediately upstream of transcriptional start sites. Is able to unwind DNA. Bends the mitochondrial light strand promoter DNA into a U-turn shape via its HMG boxes. Required for maintenance of normal levels of mitochondrial DNA. May play a role in organizing and compacting mitochondrial DNA.</text>
</comment>
<evidence type="ECO:0000256" key="13">
    <source>
        <dbReference type="ARBA" id="ARBA00046467"/>
    </source>
</evidence>
<dbReference type="GO" id="GO:0006357">
    <property type="term" value="P:regulation of transcription by RNA polymerase II"/>
    <property type="evidence" value="ECO:0007669"/>
    <property type="project" value="TreeGrafter"/>
</dbReference>
<dbReference type="Proteomes" id="UP000694569">
    <property type="component" value="Unplaced"/>
</dbReference>
<dbReference type="SMART" id="SM00398">
    <property type="entry name" value="HMG"/>
    <property type="match status" value="2"/>
</dbReference>
<sequence>MVSEPTSILPLHSESASKELRRATDCGTCLLSTTLSLPDPTVVHLCSNLLYGASAVQCSASRWFSKSLNADDFPKQPLASYMRYSVQQQKVLSKKYPEVKITELLKISQEWKGLPDSAKEPYIAKLRKFTPVELETKCTERLRKLRKRQSICRKRELSLIGKPKRPRSAFNIFMSEHVAEVQGSSTASKFKSLHADWIKLNASQQQAYKQLAEDDRIRYENEMQSWEEHMIDIGREDLVRVKKRPRSVKLRRGKSTAEAPKSKKN</sequence>
<keyword evidence="2" id="KW-0597">Phosphoprotein</keyword>
<protein>
    <recommendedName>
        <fullName evidence="11">Transcription factor A, mitochondrial</fullName>
    </recommendedName>
</protein>
<dbReference type="PROSITE" id="PS50118">
    <property type="entry name" value="HMG_BOX_2"/>
    <property type="match status" value="2"/>
</dbReference>
<keyword evidence="7" id="KW-0496">Mitochondrion</keyword>
<feature type="domain" description="HMG box" evidence="16">
    <location>
        <begin position="163"/>
        <end position="227"/>
    </location>
</feature>
<evidence type="ECO:0000256" key="1">
    <source>
        <dbReference type="ARBA" id="ARBA00004436"/>
    </source>
</evidence>
<evidence type="ECO:0000259" key="16">
    <source>
        <dbReference type="PROSITE" id="PS50118"/>
    </source>
</evidence>
<comment type="subunit">
    <text evidence="13">Monomer; binds DNA as a monomer. Homodimer. Component of the mitochondrial transcription initiation complex, composed at least of TFB2M, TFAM and POLRMT. In this complex TFAM recruits POLRMT to the promoter whereas TFB2M induces structural changes in POLRMT to enable promoter opening and trapping of the DNA non-template strand. Upon metabolic stress, forms a complex composed of FOXO3, SIRT3, TFAM and POLRMT. Interacts with TFB1M and TFB2M. Interacts with CLPX; this enhances DNA-binding.</text>
</comment>
<evidence type="ECO:0000256" key="7">
    <source>
        <dbReference type="ARBA" id="ARBA00023128"/>
    </source>
</evidence>
<evidence type="ECO:0000256" key="15">
    <source>
        <dbReference type="SAM" id="MobiDB-lite"/>
    </source>
</evidence>
<evidence type="ECO:0000256" key="9">
    <source>
        <dbReference type="ARBA" id="ARBA00023163"/>
    </source>
</evidence>
<name>A0A8C5WFZ0_9ANUR</name>
<dbReference type="GeneTree" id="ENSGT00440000039001"/>
<dbReference type="GO" id="GO:0005634">
    <property type="term" value="C:nucleus"/>
    <property type="evidence" value="ECO:0007669"/>
    <property type="project" value="UniProtKB-UniRule"/>
</dbReference>
<dbReference type="Pfam" id="PF00505">
    <property type="entry name" value="HMG_box"/>
    <property type="match status" value="1"/>
</dbReference>
<feature type="region of interest" description="Disordered" evidence="15">
    <location>
        <begin position="244"/>
        <end position="265"/>
    </location>
</feature>
<reference evidence="17" key="2">
    <citation type="submission" date="2025-09" db="UniProtKB">
        <authorList>
            <consortium name="Ensembl"/>
        </authorList>
    </citation>
    <scope>IDENTIFICATION</scope>
</reference>
<feature type="DNA-binding region" description="HMG box" evidence="14">
    <location>
        <begin position="163"/>
        <end position="227"/>
    </location>
</feature>
<dbReference type="Gene3D" id="1.10.30.10">
    <property type="entry name" value="High mobility group box domain"/>
    <property type="match status" value="2"/>
</dbReference>
<evidence type="ECO:0000256" key="14">
    <source>
        <dbReference type="PROSITE-ProRule" id="PRU00267"/>
    </source>
</evidence>
<feature type="domain" description="HMG box" evidence="16">
    <location>
        <begin position="74"/>
        <end position="128"/>
    </location>
</feature>
<evidence type="ECO:0000256" key="12">
    <source>
        <dbReference type="ARBA" id="ARBA00045216"/>
    </source>
</evidence>
<evidence type="ECO:0000313" key="18">
    <source>
        <dbReference type="Proteomes" id="UP000694569"/>
    </source>
</evidence>
<keyword evidence="3" id="KW-0677">Repeat</keyword>
<dbReference type="AlphaFoldDB" id="A0A8C5WFZ0"/>
<keyword evidence="4" id="KW-0809">Transit peptide</keyword>
<keyword evidence="18" id="KW-1185">Reference proteome</keyword>
<dbReference type="PANTHER" id="PTHR48112">
    <property type="entry name" value="HIGH MOBILITY GROUP PROTEIN DSP1"/>
    <property type="match status" value="1"/>
</dbReference>
<dbReference type="SUPFAM" id="SSF47095">
    <property type="entry name" value="HMG-box"/>
    <property type="match status" value="2"/>
</dbReference>
<evidence type="ECO:0000256" key="2">
    <source>
        <dbReference type="ARBA" id="ARBA00022553"/>
    </source>
</evidence>
<dbReference type="InterPro" id="IPR050342">
    <property type="entry name" value="HMGB"/>
</dbReference>
<evidence type="ECO:0000313" key="17">
    <source>
        <dbReference type="Ensembl" id="ENSLLEP00000035424.1"/>
    </source>
</evidence>
<evidence type="ECO:0000256" key="11">
    <source>
        <dbReference type="ARBA" id="ARBA00040582"/>
    </source>
</evidence>
<dbReference type="Pfam" id="PF09011">
    <property type="entry name" value="HMG_box_2"/>
    <property type="match status" value="1"/>
</dbReference>
<evidence type="ECO:0000256" key="6">
    <source>
        <dbReference type="ARBA" id="ARBA00023125"/>
    </source>
</evidence>
<dbReference type="OrthoDB" id="5550281at2759"/>
<evidence type="ECO:0000256" key="10">
    <source>
        <dbReference type="ARBA" id="ARBA00023271"/>
    </source>
</evidence>
<feature type="DNA-binding region" description="HMG box" evidence="14">
    <location>
        <begin position="74"/>
        <end position="128"/>
    </location>
</feature>